<dbReference type="PANTHER" id="PTHR43673:SF10">
    <property type="entry name" value="NADH DEHYDROGENASE_NAD(P)H NITROREDUCTASE XCC3605-RELATED"/>
    <property type="match status" value="1"/>
</dbReference>
<dbReference type="Proteomes" id="UP000544222">
    <property type="component" value="Unassembled WGS sequence"/>
</dbReference>
<name>A0A7W5DPM3_9PORP</name>
<organism evidence="4 5">
    <name type="scientific">Microbacter margulisiae</name>
    <dbReference type="NCBI Taxonomy" id="1350067"/>
    <lineage>
        <taxon>Bacteria</taxon>
        <taxon>Pseudomonadati</taxon>
        <taxon>Bacteroidota</taxon>
        <taxon>Bacteroidia</taxon>
        <taxon>Bacteroidales</taxon>
        <taxon>Porphyromonadaceae</taxon>
        <taxon>Microbacter</taxon>
    </lineage>
</organism>
<dbReference type="EMBL" id="JACHYB010000001">
    <property type="protein sequence ID" value="MBB3186465.1"/>
    <property type="molecule type" value="Genomic_DNA"/>
</dbReference>
<evidence type="ECO:0000256" key="1">
    <source>
        <dbReference type="ARBA" id="ARBA00007118"/>
    </source>
</evidence>
<evidence type="ECO:0000313" key="4">
    <source>
        <dbReference type="EMBL" id="MBB3186465.1"/>
    </source>
</evidence>
<feature type="domain" description="Nitroreductase" evidence="3">
    <location>
        <begin position="71"/>
        <end position="158"/>
    </location>
</feature>
<evidence type="ECO:0000256" key="2">
    <source>
        <dbReference type="ARBA" id="ARBA00023002"/>
    </source>
</evidence>
<dbReference type="AlphaFoldDB" id="A0A7W5DPM3"/>
<feature type="domain" description="Nitroreductase" evidence="3">
    <location>
        <begin position="8"/>
        <end position="66"/>
    </location>
</feature>
<reference evidence="4 5" key="1">
    <citation type="submission" date="2020-08" db="EMBL/GenBank/DDBJ databases">
        <title>Genomic Encyclopedia of Type Strains, Phase IV (KMG-IV): sequencing the most valuable type-strain genomes for metagenomic binning, comparative biology and taxonomic classification.</title>
        <authorList>
            <person name="Goeker M."/>
        </authorList>
    </citation>
    <scope>NUCLEOTIDE SEQUENCE [LARGE SCALE GENOMIC DNA]</scope>
    <source>
        <strain evidence="4 5">DSM 27471</strain>
    </source>
</reference>
<dbReference type="Gene3D" id="3.40.109.10">
    <property type="entry name" value="NADH Oxidase"/>
    <property type="match status" value="1"/>
</dbReference>
<gene>
    <name evidence="4" type="ORF">FHX64_000628</name>
</gene>
<dbReference type="SUPFAM" id="SSF55469">
    <property type="entry name" value="FMN-dependent nitroreductase-like"/>
    <property type="match status" value="1"/>
</dbReference>
<dbReference type="InterPro" id="IPR029479">
    <property type="entry name" value="Nitroreductase"/>
</dbReference>
<dbReference type="GO" id="GO:0016491">
    <property type="term" value="F:oxidoreductase activity"/>
    <property type="evidence" value="ECO:0007669"/>
    <property type="project" value="UniProtKB-KW"/>
</dbReference>
<dbReference type="InterPro" id="IPR000415">
    <property type="entry name" value="Nitroreductase-like"/>
</dbReference>
<comment type="caution">
    <text evidence="4">The sequence shown here is derived from an EMBL/GenBank/DDBJ whole genome shotgun (WGS) entry which is preliminary data.</text>
</comment>
<sequence>MKRFLDLVAERQSDRDYDTRPVEQEKLERIYEAARLSPSACNAQPWKIIVVDKPEIRYAIADAASNKIVGINHFTKKAPVQLVIVEEKANLLSSFGSWSQHKHYPHLDLGILAAHIILAATDEGLGSCVIGWFNEQKIKDILHIPNSKRVLMVILLGYSTQSHRTKKRKSLSEILSFNTY</sequence>
<keyword evidence="2" id="KW-0560">Oxidoreductase</keyword>
<protein>
    <submittedName>
        <fullName evidence="4">Nitroreductase</fullName>
    </submittedName>
</protein>
<proteinExistence type="inferred from homology"/>
<comment type="similarity">
    <text evidence="1">Belongs to the nitroreductase family.</text>
</comment>
<accession>A0A7W5DPM3</accession>
<evidence type="ECO:0000313" key="5">
    <source>
        <dbReference type="Proteomes" id="UP000544222"/>
    </source>
</evidence>
<dbReference type="Pfam" id="PF00881">
    <property type="entry name" value="Nitroreductase"/>
    <property type="match status" value="2"/>
</dbReference>
<evidence type="ECO:0000259" key="3">
    <source>
        <dbReference type="Pfam" id="PF00881"/>
    </source>
</evidence>
<keyword evidence="5" id="KW-1185">Reference proteome</keyword>
<dbReference type="PANTHER" id="PTHR43673">
    <property type="entry name" value="NAD(P)H NITROREDUCTASE YDGI-RELATED"/>
    <property type="match status" value="1"/>
</dbReference>
<dbReference type="RefSeq" id="WP_183412357.1">
    <property type="nucleotide sequence ID" value="NZ_JACHYB010000001.1"/>
</dbReference>